<evidence type="ECO:0000259" key="2">
    <source>
        <dbReference type="PROSITE" id="PS50186"/>
    </source>
</evidence>
<dbReference type="RefSeq" id="XP_014157783.1">
    <property type="nucleotide sequence ID" value="XM_014302308.1"/>
</dbReference>
<gene>
    <name evidence="3" type="ORF">SARC_03871</name>
</gene>
<organism evidence="3 4">
    <name type="scientific">Sphaeroforma arctica JP610</name>
    <dbReference type="NCBI Taxonomy" id="667725"/>
    <lineage>
        <taxon>Eukaryota</taxon>
        <taxon>Ichthyosporea</taxon>
        <taxon>Ichthyophonida</taxon>
        <taxon>Sphaeroforma</taxon>
    </lineage>
</organism>
<keyword evidence="1" id="KW-0472">Membrane</keyword>
<accession>A0A0L0G4X9</accession>
<dbReference type="GO" id="GO:0035556">
    <property type="term" value="P:intracellular signal transduction"/>
    <property type="evidence" value="ECO:0007669"/>
    <property type="project" value="InterPro"/>
</dbReference>
<keyword evidence="1" id="KW-0812">Transmembrane</keyword>
<sequence>MAEAIHSFLLDFTPTHSKVIKGNDTRYFSGGEVVAYLLDKSILTKEKRAKEVAQKLLATRQILYLDTGIKDTRFDVSALYVLARDVREERNLMKLPYQSEGLTPIFNPYGQDGLELFGIDWITTRIILCMLSGFLLFRLVMADW</sequence>
<evidence type="ECO:0000256" key="1">
    <source>
        <dbReference type="SAM" id="Phobius"/>
    </source>
</evidence>
<keyword evidence="4" id="KW-1185">Reference proteome</keyword>
<dbReference type="EMBL" id="KQ241803">
    <property type="protein sequence ID" value="KNC83881.1"/>
    <property type="molecule type" value="Genomic_DNA"/>
</dbReference>
<dbReference type="GeneID" id="25904375"/>
<protein>
    <recommendedName>
        <fullName evidence="2">DEP domain-containing protein</fullName>
    </recommendedName>
</protein>
<feature type="transmembrane region" description="Helical" evidence="1">
    <location>
        <begin position="122"/>
        <end position="141"/>
    </location>
</feature>
<evidence type="ECO:0000313" key="4">
    <source>
        <dbReference type="Proteomes" id="UP000054560"/>
    </source>
</evidence>
<dbReference type="InterPro" id="IPR000591">
    <property type="entry name" value="DEP_dom"/>
</dbReference>
<reference evidence="3 4" key="1">
    <citation type="submission" date="2011-02" db="EMBL/GenBank/DDBJ databases">
        <title>The Genome Sequence of Sphaeroforma arctica JP610.</title>
        <authorList>
            <consortium name="The Broad Institute Genome Sequencing Platform"/>
            <person name="Russ C."/>
            <person name="Cuomo C."/>
            <person name="Young S.K."/>
            <person name="Zeng Q."/>
            <person name="Gargeya S."/>
            <person name="Alvarado L."/>
            <person name="Berlin A."/>
            <person name="Chapman S.B."/>
            <person name="Chen Z."/>
            <person name="Freedman E."/>
            <person name="Gellesch M."/>
            <person name="Goldberg J."/>
            <person name="Griggs A."/>
            <person name="Gujja S."/>
            <person name="Heilman E."/>
            <person name="Heiman D."/>
            <person name="Howarth C."/>
            <person name="Mehta T."/>
            <person name="Neiman D."/>
            <person name="Pearson M."/>
            <person name="Roberts A."/>
            <person name="Saif S."/>
            <person name="Shea T."/>
            <person name="Shenoy N."/>
            <person name="Sisk P."/>
            <person name="Stolte C."/>
            <person name="Sykes S."/>
            <person name="White J."/>
            <person name="Yandava C."/>
            <person name="Burger G."/>
            <person name="Gray M.W."/>
            <person name="Holland P.W.H."/>
            <person name="King N."/>
            <person name="Lang F.B.F."/>
            <person name="Roger A.J."/>
            <person name="Ruiz-Trillo I."/>
            <person name="Haas B."/>
            <person name="Nusbaum C."/>
            <person name="Birren B."/>
        </authorList>
    </citation>
    <scope>NUCLEOTIDE SEQUENCE [LARGE SCALE GENOMIC DNA]</scope>
    <source>
        <strain evidence="3 4">JP610</strain>
    </source>
</reference>
<feature type="domain" description="DEP" evidence="2">
    <location>
        <begin position="28"/>
        <end position="84"/>
    </location>
</feature>
<proteinExistence type="predicted"/>
<dbReference type="AlphaFoldDB" id="A0A0L0G4X9"/>
<evidence type="ECO:0000313" key="3">
    <source>
        <dbReference type="EMBL" id="KNC83881.1"/>
    </source>
</evidence>
<keyword evidence="1" id="KW-1133">Transmembrane helix</keyword>
<dbReference type="Proteomes" id="UP000054560">
    <property type="component" value="Unassembled WGS sequence"/>
</dbReference>
<dbReference type="PROSITE" id="PS50186">
    <property type="entry name" value="DEP"/>
    <property type="match status" value="1"/>
</dbReference>
<name>A0A0L0G4X9_9EUKA</name>